<dbReference type="InterPro" id="IPR015943">
    <property type="entry name" value="WD40/YVTN_repeat-like_dom_sf"/>
</dbReference>
<reference evidence="2" key="1">
    <citation type="journal article" date="2019" name="Int. J. Syst. Evol. Microbiol.">
        <title>The Global Catalogue of Microorganisms (GCM) 10K type strain sequencing project: providing services to taxonomists for standard genome sequencing and annotation.</title>
        <authorList>
            <consortium name="The Broad Institute Genomics Platform"/>
            <consortium name="The Broad Institute Genome Sequencing Center for Infectious Disease"/>
            <person name="Wu L."/>
            <person name="Ma J."/>
        </authorList>
    </citation>
    <scope>NUCLEOTIDE SEQUENCE [LARGE SCALE GENOMIC DNA]</scope>
    <source>
        <strain evidence="2">NBRC 106593</strain>
    </source>
</reference>
<sequence>MPPGLRSWSLSNAGSGSLFALGAANCSDDVCPVLLRSSDDGTSWNSVQTFSDADTSSARGDFVPSVQPDRAVTQTRFLDPQRGYVFGGDLWLTRDRGQTFTRMPHVGQTVLDVAVDASKNRVAVLASDGCVQGTCTGPVYLSLIKPSDNAVTAVTASLVPTIAVSSASLVQSDGQVFVQLSGSPTGPFDAYAVKGSALAPMKAPTACRGTGIGALTGVAAGKGMYAVCAPVAVGDRTSYTVIRSENDGGSWSVASVGALTLPSIGQVSLAAPDPAVLVAASGGPRGDVGFVPRGYAALVRSEDAGRSFAPPKTAPSSATGFDDVMTSGDSTLYAIPRTASGYWTSGDDAVTWRYVDPAGEKR</sequence>
<comment type="caution">
    <text evidence="1">The sequence shown here is derived from an EMBL/GenBank/DDBJ whole genome shotgun (WGS) entry which is preliminary data.</text>
</comment>
<evidence type="ECO:0000313" key="1">
    <source>
        <dbReference type="EMBL" id="MFC6713585.1"/>
    </source>
</evidence>
<dbReference type="SUPFAM" id="SSF110296">
    <property type="entry name" value="Oligoxyloglucan reducing end-specific cellobiohydrolase"/>
    <property type="match status" value="1"/>
</dbReference>
<keyword evidence="2" id="KW-1185">Reference proteome</keyword>
<name>A0ABW2ARY2_9MICO</name>
<dbReference type="Gene3D" id="2.130.10.10">
    <property type="entry name" value="YVTN repeat-like/Quinoprotein amine dehydrogenase"/>
    <property type="match status" value="2"/>
</dbReference>
<gene>
    <name evidence="1" type="ORF">ACFQBT_06945</name>
</gene>
<dbReference type="RefSeq" id="WP_377821454.1">
    <property type="nucleotide sequence ID" value="NZ_JBHSWJ010000002.1"/>
</dbReference>
<evidence type="ECO:0000313" key="2">
    <source>
        <dbReference type="Proteomes" id="UP001596356"/>
    </source>
</evidence>
<dbReference type="EMBL" id="JBHSWJ010000002">
    <property type="protein sequence ID" value="MFC6713585.1"/>
    <property type="molecule type" value="Genomic_DNA"/>
</dbReference>
<accession>A0ABW2ARY2</accession>
<proteinExistence type="predicted"/>
<organism evidence="1 2">
    <name type="scientific">Branchiibius cervicis</name>
    <dbReference type="NCBI Taxonomy" id="908252"/>
    <lineage>
        <taxon>Bacteria</taxon>
        <taxon>Bacillati</taxon>
        <taxon>Actinomycetota</taxon>
        <taxon>Actinomycetes</taxon>
        <taxon>Micrococcales</taxon>
        <taxon>Dermacoccaceae</taxon>
        <taxon>Branchiibius</taxon>
    </lineage>
</organism>
<protein>
    <recommendedName>
        <fullName evidence="3">Exo-alpha-sialidase</fullName>
    </recommendedName>
</protein>
<evidence type="ECO:0008006" key="3">
    <source>
        <dbReference type="Google" id="ProtNLM"/>
    </source>
</evidence>
<dbReference type="Proteomes" id="UP001596356">
    <property type="component" value="Unassembled WGS sequence"/>
</dbReference>